<comment type="caution">
    <text evidence="1">The sequence shown here is derived from an EMBL/GenBank/DDBJ whole genome shotgun (WGS) entry which is preliminary data.</text>
</comment>
<protein>
    <submittedName>
        <fullName evidence="1">Uncharacterized protein</fullName>
    </submittedName>
</protein>
<organism evidence="1 2">
    <name type="scientific">candidate division Kazan bacterium</name>
    <dbReference type="NCBI Taxonomy" id="2202143"/>
    <lineage>
        <taxon>Bacteria</taxon>
        <taxon>Bacteria division Kazan-3B-28</taxon>
    </lineage>
</organism>
<dbReference type="AlphaFoldDB" id="A0A420ZC92"/>
<evidence type="ECO:0000313" key="2">
    <source>
        <dbReference type="Proteomes" id="UP000281261"/>
    </source>
</evidence>
<reference evidence="1 2" key="1">
    <citation type="submission" date="2018-06" db="EMBL/GenBank/DDBJ databases">
        <title>Extensive metabolic versatility and redundancy in microbially diverse, dynamic hydrothermal sediments.</title>
        <authorList>
            <person name="Dombrowski N."/>
            <person name="Teske A."/>
            <person name="Baker B.J."/>
        </authorList>
    </citation>
    <scope>NUCLEOTIDE SEQUENCE [LARGE SCALE GENOMIC DNA]</scope>
    <source>
        <strain evidence="1">B79_G16</strain>
    </source>
</reference>
<name>A0A420ZC92_UNCK3</name>
<accession>A0A420ZC92</accession>
<gene>
    <name evidence="1" type="ORF">DRH29_03290</name>
</gene>
<proteinExistence type="predicted"/>
<sequence>MRTEEKQKVFADVKQVKYSSIPDSAPFWVSWRDEKNPEELIILGFKERSNPICFAAYGLEGALPISAYIEEISRVLYDMQVNPENPAFLSFREAMLWLILAQKKEKEELQ</sequence>
<dbReference type="EMBL" id="QMNG01000016">
    <property type="protein sequence ID" value="RLC37017.1"/>
    <property type="molecule type" value="Genomic_DNA"/>
</dbReference>
<dbReference type="Proteomes" id="UP000281261">
    <property type="component" value="Unassembled WGS sequence"/>
</dbReference>
<evidence type="ECO:0000313" key="1">
    <source>
        <dbReference type="EMBL" id="RLC37017.1"/>
    </source>
</evidence>